<dbReference type="EMBL" id="LCWV01000010">
    <property type="protein sequence ID" value="PWI70008.1"/>
    <property type="molecule type" value="Genomic_DNA"/>
</dbReference>
<feature type="compositionally biased region" description="Polar residues" evidence="1">
    <location>
        <begin position="145"/>
        <end position="156"/>
    </location>
</feature>
<sequence>MRAVAKRTAQDDDGDATIVAGANAGDAQRTRQRRAEAKGRRRREESTRMNEESREEGAEGATAAGLYPISRALSSGATPPPSSRFFPSGASPSTSPGIPGTMPGNSHGIPAAGTVVDTKMGIKLALKSPISPQARAGDAAGGRGTPTQAPFDSASNGSRGAVVVEFWSHGEHGWMSALLQREERRGERRRRRLSGRPPGFPLAVPSQRKRRGTSFFVDGRVQTLLARIAARSGFAGVRRVDSGSMQRSPPQARRGRVAWWASIGTPARRDRGRGGGAGTHGPGGSTAGRVDRTILDEDDEGSPGAGLIRQALTDRPPRSAAAAAAAAAGAICRVLGCPFQTAYRSCHHNQPGGRYLPAWQDDCTGNGTSSGHAALCVFAPAAHRQAPGAAVKPTLPWESHIASARPALISTRAFYGAVLEGGASNKGPPVRTQFNERGLAAGPVSAAVVDVAAVPPLESSTGPRSTKHKPSLASPASGARTEKKKAGGGPPMPAAPTGLGLASTHDACGWRPPISARAAPPPLPCVAPVSVEPASFRAQDRPSECQFITHRPISQCQSSGITLSPWAIPRLAMAIRMPYSLPPPVPAIVRPRCPPAPQLTG</sequence>
<reference evidence="2 3" key="1">
    <citation type="journal article" date="2016" name="Front. Microbiol.">
        <title>Genome and transcriptome sequences reveal the specific parasitism of the nematophagous Purpureocillium lilacinum 36-1.</title>
        <authorList>
            <person name="Xie J."/>
            <person name="Li S."/>
            <person name="Mo C."/>
            <person name="Xiao X."/>
            <person name="Peng D."/>
            <person name="Wang G."/>
            <person name="Xiao Y."/>
        </authorList>
    </citation>
    <scope>NUCLEOTIDE SEQUENCE [LARGE SCALE GENOMIC DNA]</scope>
    <source>
        <strain evidence="2 3">36-1</strain>
    </source>
</reference>
<feature type="region of interest" description="Disordered" evidence="1">
    <location>
        <begin position="1"/>
        <end position="104"/>
    </location>
</feature>
<evidence type="ECO:0000313" key="2">
    <source>
        <dbReference type="EMBL" id="PWI70008.1"/>
    </source>
</evidence>
<feature type="region of interest" description="Disordered" evidence="1">
    <location>
        <begin position="457"/>
        <end position="500"/>
    </location>
</feature>
<accession>A0A2U3E650</accession>
<name>A0A2U3E650_PURLI</name>
<dbReference type="Proteomes" id="UP000245956">
    <property type="component" value="Unassembled WGS sequence"/>
</dbReference>
<feature type="region of interest" description="Disordered" evidence="1">
    <location>
        <begin position="181"/>
        <end position="208"/>
    </location>
</feature>
<proteinExistence type="predicted"/>
<evidence type="ECO:0000313" key="3">
    <source>
        <dbReference type="Proteomes" id="UP000245956"/>
    </source>
</evidence>
<feature type="compositionally biased region" description="Gly residues" evidence="1">
    <location>
        <begin position="274"/>
        <end position="286"/>
    </location>
</feature>
<feature type="region of interest" description="Disordered" evidence="1">
    <location>
        <begin position="266"/>
        <end position="290"/>
    </location>
</feature>
<organism evidence="2 3">
    <name type="scientific">Purpureocillium lilacinum</name>
    <name type="common">Paecilomyces lilacinus</name>
    <dbReference type="NCBI Taxonomy" id="33203"/>
    <lineage>
        <taxon>Eukaryota</taxon>
        <taxon>Fungi</taxon>
        <taxon>Dikarya</taxon>
        <taxon>Ascomycota</taxon>
        <taxon>Pezizomycotina</taxon>
        <taxon>Sordariomycetes</taxon>
        <taxon>Hypocreomycetidae</taxon>
        <taxon>Hypocreales</taxon>
        <taxon>Ophiocordycipitaceae</taxon>
        <taxon>Purpureocillium</taxon>
    </lineage>
</organism>
<comment type="caution">
    <text evidence="2">The sequence shown here is derived from an EMBL/GenBank/DDBJ whole genome shotgun (WGS) entry which is preliminary data.</text>
</comment>
<protein>
    <submittedName>
        <fullName evidence="2">Uncharacterized protein</fullName>
    </submittedName>
</protein>
<feature type="compositionally biased region" description="Basic and acidic residues" evidence="1">
    <location>
        <begin position="33"/>
        <end position="57"/>
    </location>
</feature>
<feature type="region of interest" description="Disordered" evidence="1">
    <location>
        <begin position="131"/>
        <end position="156"/>
    </location>
</feature>
<dbReference type="AlphaFoldDB" id="A0A2U3E650"/>
<gene>
    <name evidence="2" type="ORF">PCL_00152</name>
</gene>
<evidence type="ECO:0000256" key="1">
    <source>
        <dbReference type="SAM" id="MobiDB-lite"/>
    </source>
</evidence>